<dbReference type="PANTHER" id="PTHR20961">
    <property type="entry name" value="GLYCOSYLTRANSFERASE"/>
    <property type="match status" value="1"/>
</dbReference>
<proteinExistence type="predicted"/>
<dbReference type="GO" id="GO:0000139">
    <property type="term" value="C:Golgi membrane"/>
    <property type="evidence" value="ECO:0007669"/>
    <property type="project" value="UniProtKB-SubCell"/>
</dbReference>
<dbReference type="EMBL" id="JBJUIK010000003">
    <property type="protein sequence ID" value="KAL3533751.1"/>
    <property type="molecule type" value="Genomic_DNA"/>
</dbReference>
<accession>A0ABD3ARQ3</accession>
<keyword evidence="8" id="KW-1185">Reference proteome</keyword>
<evidence type="ECO:0000313" key="8">
    <source>
        <dbReference type="Proteomes" id="UP001630127"/>
    </source>
</evidence>
<dbReference type="PANTHER" id="PTHR20961:SF124">
    <property type="entry name" value="GLYCOSYLTRANSFERASE"/>
    <property type="match status" value="1"/>
</dbReference>
<evidence type="ECO:0000256" key="2">
    <source>
        <dbReference type="ARBA" id="ARBA00022676"/>
    </source>
</evidence>
<evidence type="ECO:0000256" key="3">
    <source>
        <dbReference type="ARBA" id="ARBA00022679"/>
    </source>
</evidence>
<dbReference type="InterPro" id="IPR007657">
    <property type="entry name" value="Glycosyltransferase_61"/>
</dbReference>
<dbReference type="GO" id="GO:0016763">
    <property type="term" value="F:pentosyltransferase activity"/>
    <property type="evidence" value="ECO:0007669"/>
    <property type="project" value="UniProtKB-ARBA"/>
</dbReference>
<sequence length="539" mass="61660">MVKYHKYQHWKKGEVYGVFQDEESQKCLSFFCGNSTTTYYPKRTSPKLLYFMFLILLYCCFILIPHYFTSPSTFSLLYSFGVEDARLLLEADTNPSLCSFVPNGTICCNRSSNRTDICIMKGDVRTDSKTSSVFLYSGTGLSEYVLGPNDNNFVNEVLQHEKIRPYTRKWEPYAMSTVQELGLIVKKGNSGNSHLCDVQHNVTAMFFSTSGYTGNLFHEFNDGIIPLYITAQHLNKQVVFVIVDHHNWWIMKYGDIVSELSDYPVIDFSGDNRTHCFPEAIVGLRIHNDLTVCPSLMKGNKTIRDFRNLLDRAYWPRIRGLIEDEEREAQLNLSNLALSPLPVAAPVEISKEKRDVNKPKLAIISRRGSREILNQDALVKMAEGIGFAVEIVKPVRTSELARIYRVLNASDVLIGVHGAALTHFLFMKPSSVFIQIIPLGTDWASETYFGESSVKFGLKYVGYKILPSESSLYDSYEKDDPVLVDPETVNKKGWEITKEVYLDNQNVRLNLRRFQKQLLRAYYYTIAKKKKGNLRLQSQ</sequence>
<evidence type="ECO:0000256" key="1">
    <source>
        <dbReference type="ARBA" id="ARBA00004323"/>
    </source>
</evidence>
<evidence type="ECO:0000256" key="4">
    <source>
        <dbReference type="ARBA" id="ARBA00023180"/>
    </source>
</evidence>
<keyword evidence="2" id="KW-0328">Glycosyltransferase</keyword>
<evidence type="ECO:0000256" key="5">
    <source>
        <dbReference type="SAM" id="Phobius"/>
    </source>
</evidence>
<protein>
    <recommendedName>
        <fullName evidence="6">Glycosyltransferase 61 catalytic domain-containing protein</fullName>
    </recommendedName>
</protein>
<comment type="caution">
    <text evidence="7">The sequence shown here is derived from an EMBL/GenBank/DDBJ whole genome shotgun (WGS) entry which is preliminary data.</text>
</comment>
<keyword evidence="5" id="KW-0472">Membrane</keyword>
<evidence type="ECO:0000259" key="6">
    <source>
        <dbReference type="Pfam" id="PF04577"/>
    </source>
</evidence>
<dbReference type="Proteomes" id="UP001630127">
    <property type="component" value="Unassembled WGS sequence"/>
</dbReference>
<keyword evidence="5" id="KW-0812">Transmembrane</keyword>
<name>A0ABD3ARQ3_9GENT</name>
<dbReference type="AlphaFoldDB" id="A0ABD3ARQ3"/>
<evidence type="ECO:0000313" key="7">
    <source>
        <dbReference type="EMBL" id="KAL3533751.1"/>
    </source>
</evidence>
<dbReference type="Pfam" id="PF04577">
    <property type="entry name" value="Glyco_transf_61"/>
    <property type="match status" value="1"/>
</dbReference>
<comment type="subcellular location">
    <subcellularLocation>
        <location evidence="1">Golgi apparatus membrane</location>
        <topology evidence="1">Single-pass type II membrane protein</topology>
    </subcellularLocation>
</comment>
<dbReference type="InterPro" id="IPR049625">
    <property type="entry name" value="Glyco_transf_61_cat"/>
</dbReference>
<reference evidence="7 8" key="1">
    <citation type="submission" date="2024-11" db="EMBL/GenBank/DDBJ databases">
        <title>A near-complete genome assembly of Cinchona calisaya.</title>
        <authorList>
            <person name="Lian D.C."/>
            <person name="Zhao X.W."/>
            <person name="Wei L."/>
        </authorList>
    </citation>
    <scope>NUCLEOTIDE SEQUENCE [LARGE SCALE GENOMIC DNA]</scope>
    <source>
        <tissue evidence="7">Nenye</tissue>
    </source>
</reference>
<feature type="domain" description="Glycosyltransferase 61 catalytic" evidence="6">
    <location>
        <begin position="355"/>
        <end position="434"/>
    </location>
</feature>
<keyword evidence="5" id="KW-1133">Transmembrane helix</keyword>
<organism evidence="7 8">
    <name type="scientific">Cinchona calisaya</name>
    <dbReference type="NCBI Taxonomy" id="153742"/>
    <lineage>
        <taxon>Eukaryota</taxon>
        <taxon>Viridiplantae</taxon>
        <taxon>Streptophyta</taxon>
        <taxon>Embryophyta</taxon>
        <taxon>Tracheophyta</taxon>
        <taxon>Spermatophyta</taxon>
        <taxon>Magnoliopsida</taxon>
        <taxon>eudicotyledons</taxon>
        <taxon>Gunneridae</taxon>
        <taxon>Pentapetalae</taxon>
        <taxon>asterids</taxon>
        <taxon>lamiids</taxon>
        <taxon>Gentianales</taxon>
        <taxon>Rubiaceae</taxon>
        <taxon>Cinchonoideae</taxon>
        <taxon>Cinchoneae</taxon>
        <taxon>Cinchona</taxon>
    </lineage>
</organism>
<keyword evidence="4" id="KW-0325">Glycoprotein</keyword>
<feature type="transmembrane region" description="Helical" evidence="5">
    <location>
        <begin position="48"/>
        <end position="68"/>
    </location>
</feature>
<keyword evidence="3" id="KW-0808">Transferase</keyword>
<gene>
    <name evidence="7" type="ORF">ACH5RR_007272</name>
</gene>